<gene>
    <name evidence="1" type="ORF">BDV41DRAFT_531753</name>
</gene>
<dbReference type="EMBL" id="ML738313">
    <property type="protein sequence ID" value="KAE8315358.1"/>
    <property type="molecule type" value="Genomic_DNA"/>
</dbReference>
<name>A0A5N6W4A3_9EURO</name>
<dbReference type="AlphaFoldDB" id="A0A5N6W4A3"/>
<evidence type="ECO:0000313" key="2">
    <source>
        <dbReference type="Proteomes" id="UP000325433"/>
    </source>
</evidence>
<accession>A0A5N6W4A3</accession>
<protein>
    <submittedName>
        <fullName evidence="1">Uncharacterized protein</fullName>
    </submittedName>
</protein>
<dbReference type="Proteomes" id="UP000325433">
    <property type="component" value="Unassembled WGS sequence"/>
</dbReference>
<organism evidence="1 2">
    <name type="scientific">Aspergillus transmontanensis</name>
    <dbReference type="NCBI Taxonomy" id="1034304"/>
    <lineage>
        <taxon>Eukaryota</taxon>
        <taxon>Fungi</taxon>
        <taxon>Dikarya</taxon>
        <taxon>Ascomycota</taxon>
        <taxon>Pezizomycotina</taxon>
        <taxon>Eurotiomycetes</taxon>
        <taxon>Eurotiomycetidae</taxon>
        <taxon>Eurotiales</taxon>
        <taxon>Aspergillaceae</taxon>
        <taxon>Aspergillus</taxon>
        <taxon>Aspergillus subgen. Circumdati</taxon>
    </lineage>
</organism>
<evidence type="ECO:0000313" key="1">
    <source>
        <dbReference type="EMBL" id="KAE8315358.1"/>
    </source>
</evidence>
<reference evidence="2" key="1">
    <citation type="submission" date="2019-04" db="EMBL/GenBank/DDBJ databases">
        <title>Friends and foes A comparative genomics studyof 23 Aspergillus species from section Flavi.</title>
        <authorList>
            <consortium name="DOE Joint Genome Institute"/>
            <person name="Kjaerbolling I."/>
            <person name="Vesth T."/>
            <person name="Frisvad J.C."/>
            <person name="Nybo J.L."/>
            <person name="Theobald S."/>
            <person name="Kildgaard S."/>
            <person name="Isbrandt T."/>
            <person name="Kuo A."/>
            <person name="Sato A."/>
            <person name="Lyhne E.K."/>
            <person name="Kogle M.E."/>
            <person name="Wiebenga A."/>
            <person name="Kun R.S."/>
            <person name="Lubbers R.J."/>
            <person name="Makela M.R."/>
            <person name="Barry K."/>
            <person name="Chovatia M."/>
            <person name="Clum A."/>
            <person name="Daum C."/>
            <person name="Haridas S."/>
            <person name="He G."/>
            <person name="LaButti K."/>
            <person name="Lipzen A."/>
            <person name="Mondo S."/>
            <person name="Riley R."/>
            <person name="Salamov A."/>
            <person name="Simmons B.A."/>
            <person name="Magnuson J.K."/>
            <person name="Henrissat B."/>
            <person name="Mortensen U.H."/>
            <person name="Larsen T.O."/>
            <person name="Devries R.P."/>
            <person name="Grigoriev I.V."/>
            <person name="Machida M."/>
            <person name="Baker S.E."/>
            <person name="Andersen M.R."/>
        </authorList>
    </citation>
    <scope>NUCLEOTIDE SEQUENCE [LARGE SCALE GENOMIC DNA]</scope>
    <source>
        <strain evidence="2">CBS 130015</strain>
    </source>
</reference>
<keyword evidence="2" id="KW-1185">Reference proteome</keyword>
<sequence length="71" mass="8191">MPEVHSLSYGQFHATPQRIRYRNWRLRPNGSHGAILLVLFLTSFGTEFSGAEEMRDIHRSSKYIEVSEPSV</sequence>
<proteinExistence type="predicted"/>